<protein>
    <submittedName>
        <fullName evidence="2">Ribosome-inactivating protein</fullName>
    </submittedName>
</protein>
<gene>
    <name evidence="2" type="ORF">Tci_866031</name>
</gene>
<proteinExistence type="predicted"/>
<dbReference type="InterPro" id="IPR000772">
    <property type="entry name" value="Ricin_B_lectin"/>
</dbReference>
<evidence type="ECO:0000259" key="1">
    <source>
        <dbReference type="Pfam" id="PF00652"/>
    </source>
</evidence>
<dbReference type="Gene3D" id="2.80.10.50">
    <property type="match status" value="1"/>
</dbReference>
<dbReference type="Pfam" id="PF00652">
    <property type="entry name" value="Ricin_B_lectin"/>
    <property type="match status" value="1"/>
</dbReference>
<sequence>EQIQWSGESGAFLREIQVRSVSNEVVRIRNVEETWSAAALALMLYRCNPRARRIPVPVAVGADEQCPYGEPTTNIIGRDGQCVSVKDNQYNNANPIILWSCGNAQRNQLWTFKSDGTIRSNGMTLPPTLHYLDLDDADQREALIQAFPSTDYTHSPLRFAGN</sequence>
<dbReference type="AlphaFoldDB" id="A0A699S9C2"/>
<comment type="caution">
    <text evidence="2">The sequence shown here is derived from an EMBL/GenBank/DDBJ whole genome shotgun (WGS) entry which is preliminary data.</text>
</comment>
<evidence type="ECO:0000313" key="2">
    <source>
        <dbReference type="EMBL" id="GFC94061.1"/>
    </source>
</evidence>
<dbReference type="InterPro" id="IPR035992">
    <property type="entry name" value="Ricin_B-like_lectins"/>
</dbReference>
<accession>A0A699S9C2</accession>
<organism evidence="2">
    <name type="scientific">Tanacetum cinerariifolium</name>
    <name type="common">Dalmatian daisy</name>
    <name type="synonym">Chrysanthemum cinerariifolium</name>
    <dbReference type="NCBI Taxonomy" id="118510"/>
    <lineage>
        <taxon>Eukaryota</taxon>
        <taxon>Viridiplantae</taxon>
        <taxon>Streptophyta</taxon>
        <taxon>Embryophyta</taxon>
        <taxon>Tracheophyta</taxon>
        <taxon>Spermatophyta</taxon>
        <taxon>Magnoliopsida</taxon>
        <taxon>eudicotyledons</taxon>
        <taxon>Gunneridae</taxon>
        <taxon>Pentapetalae</taxon>
        <taxon>asterids</taxon>
        <taxon>campanulids</taxon>
        <taxon>Asterales</taxon>
        <taxon>Asteraceae</taxon>
        <taxon>Asteroideae</taxon>
        <taxon>Anthemideae</taxon>
        <taxon>Anthemidinae</taxon>
        <taxon>Tanacetum</taxon>
    </lineage>
</organism>
<feature type="non-terminal residue" evidence="2">
    <location>
        <position position="1"/>
    </location>
</feature>
<dbReference type="InterPro" id="IPR016139">
    <property type="entry name" value="Ribosome_inactivat_prot_sub2"/>
</dbReference>
<dbReference type="EMBL" id="BKCJ011146781">
    <property type="protein sequence ID" value="GFC94061.1"/>
    <property type="molecule type" value="Genomic_DNA"/>
</dbReference>
<reference evidence="2" key="1">
    <citation type="journal article" date="2019" name="Sci. Rep.">
        <title>Draft genome of Tanacetum cinerariifolium, the natural source of mosquito coil.</title>
        <authorList>
            <person name="Yamashiro T."/>
            <person name="Shiraishi A."/>
            <person name="Satake H."/>
            <person name="Nakayama K."/>
        </authorList>
    </citation>
    <scope>NUCLEOTIDE SEQUENCE</scope>
</reference>
<feature type="domain" description="Ricin B lectin" evidence="1">
    <location>
        <begin position="72"/>
        <end position="122"/>
    </location>
</feature>
<dbReference type="SUPFAM" id="SSF50370">
    <property type="entry name" value="Ricin B-like lectins"/>
    <property type="match status" value="1"/>
</dbReference>
<name>A0A699S9C2_TANCI</name>
<dbReference type="Gene3D" id="4.10.470.10">
    <property type="entry name" value="Ricin (A Subunit), domain 2"/>
    <property type="match status" value="1"/>
</dbReference>
<dbReference type="PROSITE" id="PS50231">
    <property type="entry name" value="RICIN_B_LECTIN"/>
    <property type="match status" value="1"/>
</dbReference>